<keyword evidence="3" id="KW-1185">Reference proteome</keyword>
<gene>
    <name evidence="2" type="ORF">Daus18300_007400</name>
</gene>
<sequence>MRRLTRFVQKVFCLESDFSQNQGSGPELAETDSDSTAAGHRPVQRTTKDDQELWNGLLGVLDKEIQDETLNPTRRLSIQLCRDFVKEHGYPVEDYYIYAWATHGIVIIMNENQIQNLPRSVERSRDSFILVSSNMPNLSRYSARARARADDSSQAAPEYDDHLCLDISAAEDSPHVASA</sequence>
<dbReference type="EMBL" id="JAWRVE010000064">
    <property type="protein sequence ID" value="KAL1865053.1"/>
    <property type="molecule type" value="Genomic_DNA"/>
</dbReference>
<organism evidence="2 3">
    <name type="scientific">Diaporthe australafricana</name>
    <dbReference type="NCBI Taxonomy" id="127596"/>
    <lineage>
        <taxon>Eukaryota</taxon>
        <taxon>Fungi</taxon>
        <taxon>Dikarya</taxon>
        <taxon>Ascomycota</taxon>
        <taxon>Pezizomycotina</taxon>
        <taxon>Sordariomycetes</taxon>
        <taxon>Sordariomycetidae</taxon>
        <taxon>Diaporthales</taxon>
        <taxon>Diaporthaceae</taxon>
        <taxon>Diaporthe</taxon>
    </lineage>
</organism>
<protein>
    <submittedName>
        <fullName evidence="2">Uncharacterized protein</fullName>
    </submittedName>
</protein>
<feature type="region of interest" description="Disordered" evidence="1">
    <location>
        <begin position="19"/>
        <end position="49"/>
    </location>
</feature>
<dbReference type="Proteomes" id="UP001583177">
    <property type="component" value="Unassembled WGS sequence"/>
</dbReference>
<proteinExistence type="predicted"/>
<accession>A0ABR3WN10</accession>
<comment type="caution">
    <text evidence="2">The sequence shown here is derived from an EMBL/GenBank/DDBJ whole genome shotgun (WGS) entry which is preliminary data.</text>
</comment>
<evidence type="ECO:0000256" key="1">
    <source>
        <dbReference type="SAM" id="MobiDB-lite"/>
    </source>
</evidence>
<evidence type="ECO:0000313" key="3">
    <source>
        <dbReference type="Proteomes" id="UP001583177"/>
    </source>
</evidence>
<reference evidence="2 3" key="1">
    <citation type="journal article" date="2024" name="IMA Fungus">
        <title>IMA Genome - F19 : A genome assembly and annotation guide to empower mycologists, including annotated draft genome sequences of Ceratocystis pirilliformis, Diaporthe australafricana, Fusarium ophioides, Paecilomyces lecythidis, and Sporothrix stenoceras.</title>
        <authorList>
            <person name="Aylward J."/>
            <person name="Wilson A.M."/>
            <person name="Visagie C.M."/>
            <person name="Spraker J."/>
            <person name="Barnes I."/>
            <person name="Buitendag C."/>
            <person name="Ceriani C."/>
            <person name="Del Mar Angel L."/>
            <person name="du Plessis D."/>
            <person name="Fuchs T."/>
            <person name="Gasser K."/>
            <person name="Kramer D."/>
            <person name="Li W."/>
            <person name="Munsamy K."/>
            <person name="Piso A."/>
            <person name="Price J.L."/>
            <person name="Sonnekus B."/>
            <person name="Thomas C."/>
            <person name="van der Nest A."/>
            <person name="van Dijk A."/>
            <person name="van Heerden A."/>
            <person name="van Vuuren N."/>
            <person name="Yilmaz N."/>
            <person name="Duong T.A."/>
            <person name="van der Merwe N.A."/>
            <person name="Wingfield M.J."/>
            <person name="Wingfield B.D."/>
        </authorList>
    </citation>
    <scope>NUCLEOTIDE SEQUENCE [LARGE SCALE GENOMIC DNA]</scope>
    <source>
        <strain evidence="2 3">CMW 18300</strain>
    </source>
</reference>
<name>A0ABR3WN10_9PEZI</name>
<evidence type="ECO:0000313" key="2">
    <source>
        <dbReference type="EMBL" id="KAL1865053.1"/>
    </source>
</evidence>